<evidence type="ECO:0000313" key="2">
    <source>
        <dbReference type="EMBL" id="GMH67713.1"/>
    </source>
</evidence>
<gene>
    <name evidence="2" type="ORF">TrLO_g1962</name>
</gene>
<reference evidence="3" key="1">
    <citation type="journal article" date="2023" name="Commun. Biol.">
        <title>Genome analysis of Parmales, the sister group of diatoms, reveals the evolutionary specialization of diatoms from phago-mixotrophs to photoautotrophs.</title>
        <authorList>
            <person name="Ban H."/>
            <person name="Sato S."/>
            <person name="Yoshikawa S."/>
            <person name="Yamada K."/>
            <person name="Nakamura Y."/>
            <person name="Ichinomiya M."/>
            <person name="Sato N."/>
            <person name="Blanc-Mathieu R."/>
            <person name="Endo H."/>
            <person name="Kuwata A."/>
            <person name="Ogata H."/>
        </authorList>
    </citation>
    <scope>NUCLEOTIDE SEQUENCE [LARGE SCALE GENOMIC DNA]</scope>
    <source>
        <strain evidence="3">NIES 3700</strain>
    </source>
</reference>
<evidence type="ECO:0000256" key="1">
    <source>
        <dbReference type="SAM" id="MobiDB-lite"/>
    </source>
</evidence>
<proteinExistence type="predicted"/>
<name>A0A9W7E6U9_9STRA</name>
<dbReference type="EMBL" id="BRXW01000579">
    <property type="protein sequence ID" value="GMH67713.1"/>
    <property type="molecule type" value="Genomic_DNA"/>
</dbReference>
<feature type="region of interest" description="Disordered" evidence="1">
    <location>
        <begin position="79"/>
        <end position="100"/>
    </location>
</feature>
<evidence type="ECO:0000313" key="3">
    <source>
        <dbReference type="Proteomes" id="UP001165122"/>
    </source>
</evidence>
<protein>
    <submittedName>
        <fullName evidence="2">Uncharacterized protein</fullName>
    </submittedName>
</protein>
<organism evidence="2 3">
    <name type="scientific">Triparma laevis f. longispina</name>
    <dbReference type="NCBI Taxonomy" id="1714387"/>
    <lineage>
        <taxon>Eukaryota</taxon>
        <taxon>Sar</taxon>
        <taxon>Stramenopiles</taxon>
        <taxon>Ochrophyta</taxon>
        <taxon>Bolidophyceae</taxon>
        <taxon>Parmales</taxon>
        <taxon>Triparmaceae</taxon>
        <taxon>Triparma</taxon>
    </lineage>
</organism>
<sequence>MSRDRFIIDAKLQDARSSSTPTELKSLYSIAPRSQGEPRYATIAYVNDKLYPAFKNAISAMRLPANLCGERVNEVLRASMASSRRAPPSASPVSRPTPLR</sequence>
<dbReference type="Proteomes" id="UP001165122">
    <property type="component" value="Unassembled WGS sequence"/>
</dbReference>
<comment type="caution">
    <text evidence="2">The sequence shown here is derived from an EMBL/GenBank/DDBJ whole genome shotgun (WGS) entry which is preliminary data.</text>
</comment>
<dbReference type="AlphaFoldDB" id="A0A9W7E6U9"/>
<accession>A0A9W7E6U9</accession>
<keyword evidence="3" id="KW-1185">Reference proteome</keyword>